<proteinExistence type="predicted"/>
<organism evidence="2 3">
    <name type="scientific">Cellulosimicrobium arenosum</name>
    <dbReference type="NCBI Taxonomy" id="2708133"/>
    <lineage>
        <taxon>Bacteria</taxon>
        <taxon>Bacillati</taxon>
        <taxon>Actinomycetota</taxon>
        <taxon>Actinomycetes</taxon>
        <taxon>Micrococcales</taxon>
        <taxon>Promicromonosporaceae</taxon>
        <taxon>Cellulosimicrobium</taxon>
    </lineage>
</organism>
<sequence>MQLLAIVLYNADGRTRRLDFEPGALNIVTGESQAGKSALLTIVEYCLGRSTMMVPVGPIANTVAWYSTLWQLDDGGRAFVARPAPAPGKASTSGAMLEFGATLDAPPLSSLEVNIESRALREQMGRRIGIEENLSEPPVGSLRHPLEANIGHAALLCLQSQNEVASANTLFHRQGEPGIDQALRDTIPYFLGAVAHDEALKRAQLRDAKRNLTRLSNELERAENAALTIDVELNALLAEARAVGLVGEVDVAGRSDIVRILQGARVAQPQVAALADTEAQDRRLELQVTRDQVRAELRRVLDDRALLIHQEQAETGASASLRQQRDRLTVLARLPGFGDSSPSSVASAPLDTDTCPVCGHELEEPDPTAAALQIGLSELRAQVEVLTGARPAHRRAVADLDTRAAELRGEIRTADDALAHLERAYEMDAEANVDSRDFTRGRIDATLTRANLTDETQLEVLRQQLDRARMTVEALESDLDADNDREQLTSRLVAVGRDISRYAAQLQLEHSGDSVRLDLARLTVVTDTPTGPAPLFRIGSAANWIGYHLATHLALHRFLVEQNRPVPRLLMLDQPTQAHYPAEADNATGAPEDDADRVAVRRMFELMRDVVAELAPKFQMIVCDHADLPESWFQTAVRYRWRAGVKLIPADWINEG</sequence>
<dbReference type="RefSeq" id="WP_191827937.1">
    <property type="nucleotide sequence ID" value="NZ_JACYHB010000003.1"/>
</dbReference>
<dbReference type="Proteomes" id="UP000610846">
    <property type="component" value="Unassembled WGS sequence"/>
</dbReference>
<evidence type="ECO:0000256" key="1">
    <source>
        <dbReference type="SAM" id="Coils"/>
    </source>
</evidence>
<keyword evidence="3" id="KW-1185">Reference proteome</keyword>
<dbReference type="EMBL" id="JACYHB010000003">
    <property type="protein sequence ID" value="MBD8078338.1"/>
    <property type="molecule type" value="Genomic_DNA"/>
</dbReference>
<dbReference type="AlphaFoldDB" id="A0A927IZA0"/>
<dbReference type="InterPro" id="IPR022205">
    <property type="entry name" value="DUF3732"/>
</dbReference>
<name>A0A927IZA0_9MICO</name>
<gene>
    <name evidence="2" type="ORF">IF651_04610</name>
</gene>
<dbReference type="Pfam" id="PF12532">
    <property type="entry name" value="DUF3732"/>
    <property type="match status" value="1"/>
</dbReference>
<reference evidence="2" key="2">
    <citation type="submission" date="2020-09" db="EMBL/GenBank/DDBJ databases">
        <authorList>
            <person name="Yu Y."/>
        </authorList>
    </citation>
    <scope>NUCLEOTIDE SEQUENCE</scope>
    <source>
        <strain evidence="2">KCTC 49039</strain>
    </source>
</reference>
<feature type="coiled-coil region" evidence="1">
    <location>
        <begin position="198"/>
        <end position="239"/>
    </location>
</feature>
<evidence type="ECO:0000313" key="2">
    <source>
        <dbReference type="EMBL" id="MBD8078338.1"/>
    </source>
</evidence>
<comment type="caution">
    <text evidence="2">The sequence shown here is derived from an EMBL/GenBank/DDBJ whole genome shotgun (WGS) entry which is preliminary data.</text>
</comment>
<reference evidence="2" key="1">
    <citation type="journal article" date="2018" name="Curr. Microbiol.">
        <title>Cellulosimicrobium arenosum sp. nov., Isolated from Marine Sediment Sand.</title>
        <authorList>
            <person name="Oh M."/>
            <person name="Kim J.H."/>
            <person name="Yoon J.H."/>
            <person name="Schumann P."/>
            <person name="Kim W."/>
        </authorList>
    </citation>
    <scope>NUCLEOTIDE SEQUENCE</scope>
    <source>
        <strain evidence="2">KCTC 49039</strain>
    </source>
</reference>
<dbReference type="PANTHER" id="PTHR32114:SF2">
    <property type="entry name" value="ABC TRANSPORTER ABCH.3"/>
    <property type="match status" value="1"/>
</dbReference>
<keyword evidence="1" id="KW-0175">Coiled coil</keyword>
<protein>
    <submittedName>
        <fullName evidence="2">DUF3732 domain-containing protein</fullName>
    </submittedName>
</protein>
<feature type="coiled-coil region" evidence="1">
    <location>
        <begin position="458"/>
        <end position="485"/>
    </location>
</feature>
<evidence type="ECO:0000313" key="3">
    <source>
        <dbReference type="Proteomes" id="UP000610846"/>
    </source>
</evidence>
<accession>A0A927IZA0</accession>
<dbReference type="PANTHER" id="PTHR32114">
    <property type="entry name" value="ABC TRANSPORTER ABCH.3"/>
    <property type="match status" value="1"/>
</dbReference>